<reference evidence="2" key="1">
    <citation type="journal article" date="2014" name="Nat. Commun.">
        <title>Multiple recent horizontal transfers of a large genomic region in cheese making fungi.</title>
        <authorList>
            <person name="Cheeseman K."/>
            <person name="Ropars J."/>
            <person name="Renault P."/>
            <person name="Dupont J."/>
            <person name="Gouzy J."/>
            <person name="Branca A."/>
            <person name="Abraham A.L."/>
            <person name="Ceppi M."/>
            <person name="Conseiller E."/>
            <person name="Debuchy R."/>
            <person name="Malagnac F."/>
            <person name="Goarin A."/>
            <person name="Silar P."/>
            <person name="Lacoste S."/>
            <person name="Sallet E."/>
            <person name="Bensimon A."/>
            <person name="Giraud T."/>
            <person name="Brygoo Y."/>
        </authorList>
    </citation>
    <scope>NUCLEOTIDE SEQUENCE [LARGE SCALE GENOMIC DNA]</scope>
    <source>
        <strain evidence="2">FM164</strain>
    </source>
</reference>
<dbReference type="Proteomes" id="UP000030686">
    <property type="component" value="Unassembled WGS sequence"/>
</dbReference>
<dbReference type="OrthoDB" id="4355886at2759"/>
<protein>
    <submittedName>
        <fullName evidence="2">Genomic scaffold, ProqFM164S01</fullName>
    </submittedName>
</protein>
<keyword evidence="3" id="KW-1185">Reference proteome</keyword>
<evidence type="ECO:0000256" key="1">
    <source>
        <dbReference type="SAM" id="MobiDB-lite"/>
    </source>
</evidence>
<name>W6PWD8_PENRF</name>
<proteinExistence type="predicted"/>
<sequence>MLQRNKLTMATYYGCREHHETEGIHYNVLVNLGKQPKWSLKYARSMFAVEHNECESLDISTPGAKQKEGDCFGQRPTSSVERQQEWKRKWEEIESQLTAPAKLAKLKEEFSDVFYKCSMIE</sequence>
<accession>W6PWD8</accession>
<feature type="region of interest" description="Disordered" evidence="1">
    <location>
        <begin position="60"/>
        <end position="79"/>
    </location>
</feature>
<evidence type="ECO:0000313" key="2">
    <source>
        <dbReference type="EMBL" id="CDM26239.1"/>
    </source>
</evidence>
<gene>
    <name evidence="2" type="ORF">PROQFM164_S01g000048</name>
</gene>
<dbReference type="AlphaFoldDB" id="W6PWD8"/>
<evidence type="ECO:0000313" key="3">
    <source>
        <dbReference type="Proteomes" id="UP000030686"/>
    </source>
</evidence>
<organism evidence="2 3">
    <name type="scientific">Penicillium roqueforti (strain FM164)</name>
    <dbReference type="NCBI Taxonomy" id="1365484"/>
    <lineage>
        <taxon>Eukaryota</taxon>
        <taxon>Fungi</taxon>
        <taxon>Dikarya</taxon>
        <taxon>Ascomycota</taxon>
        <taxon>Pezizomycotina</taxon>
        <taxon>Eurotiomycetes</taxon>
        <taxon>Eurotiomycetidae</taxon>
        <taxon>Eurotiales</taxon>
        <taxon>Aspergillaceae</taxon>
        <taxon>Penicillium</taxon>
    </lineage>
</organism>
<dbReference type="EMBL" id="HG792015">
    <property type="protein sequence ID" value="CDM26239.1"/>
    <property type="molecule type" value="Genomic_DNA"/>
</dbReference>